<dbReference type="EMBL" id="NRSG01000465">
    <property type="protein sequence ID" value="MBK1662155.1"/>
    <property type="molecule type" value="Genomic_DNA"/>
</dbReference>
<feature type="region of interest" description="Disordered" evidence="1">
    <location>
        <begin position="50"/>
        <end position="72"/>
    </location>
</feature>
<organism evidence="2 3">
    <name type="scientific">Paracraurococcus ruber</name>
    <dbReference type="NCBI Taxonomy" id="77675"/>
    <lineage>
        <taxon>Bacteria</taxon>
        <taxon>Pseudomonadati</taxon>
        <taxon>Pseudomonadota</taxon>
        <taxon>Alphaproteobacteria</taxon>
        <taxon>Acetobacterales</taxon>
        <taxon>Roseomonadaceae</taxon>
        <taxon>Paracraurococcus</taxon>
    </lineage>
</organism>
<evidence type="ECO:0000313" key="2">
    <source>
        <dbReference type="EMBL" id="MBK1662155.1"/>
    </source>
</evidence>
<accession>A0ABS1D6Q5</accession>
<reference evidence="2 3" key="1">
    <citation type="journal article" date="2020" name="Microorganisms">
        <title>Osmotic Adaptation and Compatible Solute Biosynthesis of Phototrophic Bacteria as Revealed from Genome Analyses.</title>
        <authorList>
            <person name="Imhoff J.F."/>
            <person name="Rahn T."/>
            <person name="Kunzel S."/>
            <person name="Keller A."/>
            <person name="Neulinger S.C."/>
        </authorList>
    </citation>
    <scope>NUCLEOTIDE SEQUENCE [LARGE SCALE GENOMIC DNA]</scope>
    <source>
        <strain evidence="2 3">DSM 15382</strain>
    </source>
</reference>
<evidence type="ECO:0000256" key="1">
    <source>
        <dbReference type="SAM" id="MobiDB-lite"/>
    </source>
</evidence>
<comment type="caution">
    <text evidence="2">The sequence shown here is derived from an EMBL/GenBank/DDBJ whole genome shotgun (WGS) entry which is preliminary data.</text>
</comment>
<dbReference type="Proteomes" id="UP000697995">
    <property type="component" value="Unassembled WGS sequence"/>
</dbReference>
<dbReference type="RefSeq" id="WP_133223209.1">
    <property type="nucleotide sequence ID" value="NZ_NRSG01000465.1"/>
</dbReference>
<proteinExistence type="predicted"/>
<feature type="compositionally biased region" description="Basic and acidic residues" evidence="1">
    <location>
        <begin position="15"/>
        <end position="24"/>
    </location>
</feature>
<protein>
    <submittedName>
        <fullName evidence="2">Uncharacterized protein</fullName>
    </submittedName>
</protein>
<evidence type="ECO:0000313" key="3">
    <source>
        <dbReference type="Proteomes" id="UP000697995"/>
    </source>
</evidence>
<keyword evidence="3" id="KW-1185">Reference proteome</keyword>
<gene>
    <name evidence="2" type="ORF">CKO45_28620</name>
</gene>
<feature type="region of interest" description="Disordered" evidence="1">
    <location>
        <begin position="1"/>
        <end position="28"/>
    </location>
</feature>
<sequence>MSADDDEDPAGLKPLRIECTDDGGHPMTFEVPWRTEAHLLAQLLRRQRARDEATGGNVVRPTFGVVGQGREA</sequence>
<name>A0ABS1D6Q5_9PROT</name>